<evidence type="ECO:0000256" key="3">
    <source>
        <dbReference type="ARBA" id="ARBA00005842"/>
    </source>
</evidence>
<dbReference type="InterPro" id="IPR039657">
    <property type="entry name" value="Dimethylallyltransferase"/>
</dbReference>
<dbReference type="OrthoDB" id="9776390at2"/>
<evidence type="ECO:0000256" key="7">
    <source>
        <dbReference type="ARBA" id="ARBA00022840"/>
    </source>
</evidence>
<organism evidence="14 15">
    <name type="scientific">Caproiciproducens galactitolivorans</name>
    <dbReference type="NCBI Taxonomy" id="642589"/>
    <lineage>
        <taxon>Bacteria</taxon>
        <taxon>Bacillati</taxon>
        <taxon>Bacillota</taxon>
        <taxon>Clostridia</taxon>
        <taxon>Eubacteriales</taxon>
        <taxon>Acutalibacteraceae</taxon>
        <taxon>Caproiciproducens</taxon>
    </lineage>
</organism>
<evidence type="ECO:0000313" key="14">
    <source>
        <dbReference type="EMBL" id="TGJ78064.1"/>
    </source>
</evidence>
<feature type="site" description="Interaction with substrate tRNA" evidence="10">
    <location>
        <position position="106"/>
    </location>
</feature>
<dbReference type="Pfam" id="PF01715">
    <property type="entry name" value="IPPT"/>
    <property type="match status" value="1"/>
</dbReference>
<feature type="region of interest" description="Interaction with substrate tRNA" evidence="10">
    <location>
        <begin position="40"/>
        <end position="43"/>
    </location>
</feature>
<comment type="subunit">
    <text evidence="10">Monomer.</text>
</comment>
<evidence type="ECO:0000256" key="13">
    <source>
        <dbReference type="RuleBase" id="RU003785"/>
    </source>
</evidence>
<comment type="caution">
    <text evidence="10">Lacks conserved residue(s) required for the propagation of feature annotation.</text>
</comment>
<evidence type="ECO:0000256" key="10">
    <source>
        <dbReference type="HAMAP-Rule" id="MF_00185"/>
    </source>
</evidence>
<protein>
    <recommendedName>
        <fullName evidence="10">tRNA dimethylallyltransferase</fullName>
        <ecNumber evidence="10">2.5.1.75</ecNumber>
    </recommendedName>
    <alternativeName>
        <fullName evidence="10">Dimethylallyl diphosphate:tRNA dimethylallyltransferase</fullName>
        <shortName evidence="10">DMAPP:tRNA dimethylallyltransferase</shortName>
        <shortName evidence="10">DMATase</shortName>
    </alternativeName>
    <alternativeName>
        <fullName evidence="10">Isopentenyl-diphosphate:tRNA isopentenyltransferase</fullName>
        <shortName evidence="10">IPP transferase</shortName>
        <shortName evidence="10">IPPT</shortName>
        <shortName evidence="10">IPTase</shortName>
    </alternativeName>
</protein>
<dbReference type="NCBIfam" id="TIGR00174">
    <property type="entry name" value="miaA"/>
    <property type="match status" value="1"/>
</dbReference>
<name>A0A4Z0Y2V3_9FIRM</name>
<dbReference type="Gene3D" id="1.10.20.140">
    <property type="match status" value="1"/>
</dbReference>
<evidence type="ECO:0000256" key="6">
    <source>
        <dbReference type="ARBA" id="ARBA00022741"/>
    </source>
</evidence>
<dbReference type="InterPro" id="IPR027417">
    <property type="entry name" value="P-loop_NTPase"/>
</dbReference>
<keyword evidence="4 10" id="KW-0808">Transferase</keyword>
<evidence type="ECO:0000256" key="12">
    <source>
        <dbReference type="RuleBase" id="RU003784"/>
    </source>
</evidence>
<keyword evidence="15" id="KW-1185">Reference proteome</keyword>
<evidence type="ECO:0000256" key="11">
    <source>
        <dbReference type="RuleBase" id="RU003783"/>
    </source>
</evidence>
<dbReference type="GO" id="GO:0005524">
    <property type="term" value="F:ATP binding"/>
    <property type="evidence" value="ECO:0007669"/>
    <property type="project" value="UniProtKB-UniRule"/>
</dbReference>
<evidence type="ECO:0000256" key="5">
    <source>
        <dbReference type="ARBA" id="ARBA00022694"/>
    </source>
</evidence>
<evidence type="ECO:0000256" key="4">
    <source>
        <dbReference type="ARBA" id="ARBA00022679"/>
    </source>
</evidence>
<evidence type="ECO:0000256" key="1">
    <source>
        <dbReference type="ARBA" id="ARBA00001946"/>
    </source>
</evidence>
<feature type="binding site" evidence="10">
    <location>
        <begin position="15"/>
        <end position="22"/>
    </location>
    <ligand>
        <name>ATP</name>
        <dbReference type="ChEBI" id="CHEBI:30616"/>
    </ligand>
</feature>
<dbReference type="EMBL" id="SRMQ01000001">
    <property type="protein sequence ID" value="TGJ78064.1"/>
    <property type="molecule type" value="Genomic_DNA"/>
</dbReference>
<comment type="function">
    <text evidence="2 10 12">Catalyzes the transfer of a dimethylallyl group onto the adenine at position 37 in tRNAs that read codons beginning with uridine, leading to the formation of N6-(dimethylallyl)adenosine (i(6)A).</text>
</comment>
<sequence length="319" mass="36572">MMNRNEKIPVVAVVGPTASGKSRLAVWIALQTDGEVISADSMQIYKGMDIGTAKPTKEEMRGVPHHLIDFADPSRPFSVADYVSLASECISEVYSRGKLPILVGGTGLYIRSLLRNIQFIEADRDEKLREELTRKAEREGPEALVAELESFDPESAKRIDPHNIVRLVRAIEIYRTSGITMTEQLRRSKEAPSPYDACMIGLDFKDRQTLYNRINLRVDKMMEEGLLQEAKEVLSQSGSQAALQAIGYKELLPYFNGQYSLEEAVEKIKRETRRYAKRQLTWFRRDTDVHWIIIDESMDFDSVVEQAMQFIYRKGWFHE</sequence>
<dbReference type="AlphaFoldDB" id="A0A4Z0Y2V3"/>
<dbReference type="PANTHER" id="PTHR11088">
    <property type="entry name" value="TRNA DIMETHYLALLYLTRANSFERASE"/>
    <property type="match status" value="1"/>
</dbReference>
<proteinExistence type="inferred from homology"/>
<comment type="catalytic activity">
    <reaction evidence="9 10 11">
        <text>adenosine(37) in tRNA + dimethylallyl diphosphate = N(6)-dimethylallyladenosine(37) in tRNA + diphosphate</text>
        <dbReference type="Rhea" id="RHEA:26482"/>
        <dbReference type="Rhea" id="RHEA-COMP:10162"/>
        <dbReference type="Rhea" id="RHEA-COMP:10375"/>
        <dbReference type="ChEBI" id="CHEBI:33019"/>
        <dbReference type="ChEBI" id="CHEBI:57623"/>
        <dbReference type="ChEBI" id="CHEBI:74411"/>
        <dbReference type="ChEBI" id="CHEBI:74415"/>
        <dbReference type="EC" id="2.5.1.75"/>
    </reaction>
</comment>
<gene>
    <name evidence="10 14" type="primary">miaA</name>
    <name evidence="14" type="ORF">CAGA_04760</name>
</gene>
<dbReference type="EC" id="2.5.1.75" evidence="10"/>
<dbReference type="PANTHER" id="PTHR11088:SF60">
    <property type="entry name" value="TRNA DIMETHYLALLYLTRANSFERASE"/>
    <property type="match status" value="1"/>
</dbReference>
<comment type="similarity">
    <text evidence="3 10 13">Belongs to the IPP transferase family.</text>
</comment>
<evidence type="ECO:0000256" key="8">
    <source>
        <dbReference type="ARBA" id="ARBA00022842"/>
    </source>
</evidence>
<keyword evidence="5 10" id="KW-0819">tRNA processing</keyword>
<dbReference type="HAMAP" id="MF_00185">
    <property type="entry name" value="IPP_trans"/>
    <property type="match status" value="1"/>
</dbReference>
<dbReference type="GO" id="GO:0006400">
    <property type="term" value="P:tRNA modification"/>
    <property type="evidence" value="ECO:0007669"/>
    <property type="project" value="TreeGrafter"/>
</dbReference>
<accession>A0A4Z0Y2V3</accession>
<keyword evidence="7 10" id="KW-0067">ATP-binding</keyword>
<evidence type="ECO:0000313" key="15">
    <source>
        <dbReference type="Proteomes" id="UP000297714"/>
    </source>
</evidence>
<reference evidence="14 15" key="1">
    <citation type="submission" date="2019-04" db="EMBL/GenBank/DDBJ databases">
        <authorList>
            <person name="Poehlein A."/>
            <person name="Bengelsdorf F.R."/>
            <person name="Duerre P."/>
            <person name="Daniel R."/>
        </authorList>
    </citation>
    <scope>NUCLEOTIDE SEQUENCE [LARGE SCALE GENOMIC DNA]</scope>
    <source>
        <strain evidence="14 15">BS-1</strain>
    </source>
</reference>
<dbReference type="GO" id="GO:0052381">
    <property type="term" value="F:tRNA dimethylallyltransferase activity"/>
    <property type="evidence" value="ECO:0007669"/>
    <property type="project" value="UniProtKB-UniRule"/>
</dbReference>
<comment type="cofactor">
    <cofactor evidence="1 10">
        <name>Mg(2+)</name>
        <dbReference type="ChEBI" id="CHEBI:18420"/>
    </cofactor>
</comment>
<feature type="site" description="Interaction with substrate tRNA" evidence="10">
    <location>
        <position position="129"/>
    </location>
</feature>
<dbReference type="Proteomes" id="UP000297714">
    <property type="component" value="Unassembled WGS sequence"/>
</dbReference>
<dbReference type="Gene3D" id="3.40.50.300">
    <property type="entry name" value="P-loop containing nucleotide triphosphate hydrolases"/>
    <property type="match status" value="1"/>
</dbReference>
<keyword evidence="8 10" id="KW-0460">Magnesium</keyword>
<feature type="binding site" evidence="10">
    <location>
        <begin position="17"/>
        <end position="22"/>
    </location>
    <ligand>
        <name>substrate</name>
    </ligand>
</feature>
<evidence type="ECO:0000256" key="2">
    <source>
        <dbReference type="ARBA" id="ARBA00003213"/>
    </source>
</evidence>
<evidence type="ECO:0000256" key="9">
    <source>
        <dbReference type="ARBA" id="ARBA00049563"/>
    </source>
</evidence>
<dbReference type="InterPro" id="IPR018022">
    <property type="entry name" value="IPT"/>
</dbReference>
<dbReference type="SUPFAM" id="SSF52540">
    <property type="entry name" value="P-loop containing nucleoside triphosphate hydrolases"/>
    <property type="match status" value="2"/>
</dbReference>
<keyword evidence="6 10" id="KW-0547">Nucleotide-binding</keyword>
<comment type="caution">
    <text evidence="14">The sequence shown here is derived from an EMBL/GenBank/DDBJ whole genome shotgun (WGS) entry which is preliminary data.</text>
</comment>